<keyword evidence="5 12" id="KW-0812">Transmembrane</keyword>
<dbReference type="GO" id="GO:0046872">
    <property type="term" value="F:metal ion binding"/>
    <property type="evidence" value="ECO:0007669"/>
    <property type="project" value="UniProtKB-KW"/>
</dbReference>
<feature type="transmembrane region" description="Helical" evidence="12">
    <location>
        <begin position="17"/>
        <end position="43"/>
    </location>
</feature>
<name>F1TC54_9FIRM</name>
<dbReference type="InterPro" id="IPR008915">
    <property type="entry name" value="Peptidase_M50"/>
</dbReference>
<reference evidence="14" key="1">
    <citation type="submission" date="2009-07" db="EMBL/GenBank/DDBJ databases">
        <authorList>
            <consortium name="US DOE Joint Genome Institute (JGI-PGF)"/>
            <person name="Lucas S."/>
            <person name="Copeland A."/>
            <person name="Lapidus A."/>
            <person name="Glavina del Rio T."/>
            <person name="Tice H."/>
            <person name="Bruce D."/>
            <person name="Goodwin L."/>
            <person name="Pitluck S."/>
            <person name="Larimer F."/>
            <person name="Land M.L."/>
            <person name="Mouttaki H."/>
            <person name="He Z."/>
            <person name="Zhou J."/>
            <person name="Hemme C.L."/>
        </authorList>
    </citation>
    <scope>NUCLEOTIDE SEQUENCE [LARGE SCALE GENOMIC DNA]</scope>
    <source>
        <strain evidence="14">DSM 2782</strain>
    </source>
</reference>
<feature type="transmembrane region" description="Helical" evidence="12">
    <location>
        <begin position="85"/>
        <end position="108"/>
    </location>
</feature>
<comment type="cofactor">
    <cofactor evidence="1">
        <name>Zn(2+)</name>
        <dbReference type="ChEBI" id="CHEBI:29105"/>
    </cofactor>
</comment>
<feature type="domain" description="Peptidase M50" evidence="13">
    <location>
        <begin position="120"/>
        <end position="174"/>
    </location>
</feature>
<gene>
    <name evidence="14" type="ORF">Cpap_2655</name>
</gene>
<evidence type="ECO:0000256" key="4">
    <source>
        <dbReference type="ARBA" id="ARBA00022670"/>
    </source>
</evidence>
<sequence length="299" mass="33077">MPHIDFRLKGTRLQIDLLIIPVFLAAIIGKIFVAYSMTLGFIICHELGHIAAGVMCGAGLSSFRLLPVGVNAAIDDFLCRKSQKILIYISGPLVNVVFAIIIYCVHRWKTPAGGLVSVNIMLAITINLWLAIFNLIPIPPLDGGRIAIELLADKMGLFRANRLMNTFSLFFSIVIICIGTVVLIKSRYNGSLVLIGVYIIFLLKKSKKEAAILNMKNFILKRSAIIRKGIFPVREVAVMEDVKILDLVKKMDYSNVFHIVKVLDNDLNVIASITEQDILNSLMKGVSDITVGEIIAKKI</sequence>
<dbReference type="RefSeq" id="WP_004618735.1">
    <property type="nucleotide sequence ID" value="NZ_ACXX02000005.1"/>
</dbReference>
<dbReference type="GO" id="GO:0006508">
    <property type="term" value="P:proteolysis"/>
    <property type="evidence" value="ECO:0007669"/>
    <property type="project" value="UniProtKB-KW"/>
</dbReference>
<evidence type="ECO:0000256" key="10">
    <source>
        <dbReference type="ARBA" id="ARBA00023049"/>
    </source>
</evidence>
<keyword evidence="7" id="KW-0378">Hydrolase</keyword>
<evidence type="ECO:0000313" key="15">
    <source>
        <dbReference type="Proteomes" id="UP000003860"/>
    </source>
</evidence>
<dbReference type="eggNOG" id="COG1994">
    <property type="taxonomic scope" value="Bacteria"/>
</dbReference>
<keyword evidence="15" id="KW-1185">Reference proteome</keyword>
<dbReference type="GO" id="GO:0008237">
    <property type="term" value="F:metallopeptidase activity"/>
    <property type="evidence" value="ECO:0007669"/>
    <property type="project" value="UniProtKB-KW"/>
</dbReference>
<keyword evidence="9 12" id="KW-1133">Transmembrane helix</keyword>
<dbReference type="PANTHER" id="PTHR39188">
    <property type="entry name" value="MEMBRANE-ASSOCIATED ZINC METALLOPROTEASE M50B"/>
    <property type="match status" value="1"/>
</dbReference>
<accession>F1TC54</accession>
<comment type="caution">
    <text evidence="14">The sequence shown here is derived from an EMBL/GenBank/DDBJ whole genome shotgun (WGS) entry which is preliminary data.</text>
</comment>
<dbReference type="STRING" id="588581.Cpap_2655"/>
<keyword evidence="4" id="KW-0645">Protease</keyword>
<comment type="subcellular location">
    <subcellularLocation>
        <location evidence="2">Membrane</location>
        <topology evidence="2">Multi-pass membrane protein</topology>
    </subcellularLocation>
</comment>
<dbReference type="PANTHER" id="PTHR39188:SF3">
    <property type="entry name" value="STAGE IV SPORULATION PROTEIN FB"/>
    <property type="match status" value="1"/>
</dbReference>
<dbReference type="Pfam" id="PF02163">
    <property type="entry name" value="Peptidase_M50"/>
    <property type="match status" value="2"/>
</dbReference>
<organism evidence="14 15">
    <name type="scientific">Ruminiclostridium papyrosolvens DSM 2782</name>
    <dbReference type="NCBI Taxonomy" id="588581"/>
    <lineage>
        <taxon>Bacteria</taxon>
        <taxon>Bacillati</taxon>
        <taxon>Bacillota</taxon>
        <taxon>Clostridia</taxon>
        <taxon>Eubacteriales</taxon>
        <taxon>Oscillospiraceae</taxon>
        <taxon>Ruminiclostridium</taxon>
    </lineage>
</organism>
<evidence type="ECO:0000313" key="14">
    <source>
        <dbReference type="EMBL" id="EGD47969.1"/>
    </source>
</evidence>
<feature type="domain" description="Peptidase M50" evidence="13">
    <location>
        <begin position="40"/>
        <end position="105"/>
    </location>
</feature>
<evidence type="ECO:0000259" key="13">
    <source>
        <dbReference type="Pfam" id="PF02163"/>
    </source>
</evidence>
<keyword evidence="6" id="KW-0479">Metal-binding</keyword>
<keyword evidence="8" id="KW-0862">Zinc</keyword>
<dbReference type="EMBL" id="ACXX02000005">
    <property type="protein sequence ID" value="EGD47969.1"/>
    <property type="molecule type" value="Genomic_DNA"/>
</dbReference>
<evidence type="ECO:0000256" key="9">
    <source>
        <dbReference type="ARBA" id="ARBA00022989"/>
    </source>
</evidence>
<feature type="transmembrane region" description="Helical" evidence="12">
    <location>
        <begin position="190"/>
        <end position="206"/>
    </location>
</feature>
<feature type="transmembrane region" description="Helical" evidence="12">
    <location>
        <begin position="163"/>
        <end position="184"/>
    </location>
</feature>
<keyword evidence="10" id="KW-0482">Metalloprotease</keyword>
<dbReference type="AlphaFoldDB" id="F1TC54"/>
<proteinExistence type="inferred from homology"/>
<evidence type="ECO:0000256" key="1">
    <source>
        <dbReference type="ARBA" id="ARBA00001947"/>
    </source>
</evidence>
<keyword evidence="11 12" id="KW-0472">Membrane</keyword>
<dbReference type="GO" id="GO:0016020">
    <property type="term" value="C:membrane"/>
    <property type="evidence" value="ECO:0007669"/>
    <property type="project" value="UniProtKB-SubCell"/>
</dbReference>
<evidence type="ECO:0000256" key="5">
    <source>
        <dbReference type="ARBA" id="ARBA00022692"/>
    </source>
</evidence>
<evidence type="ECO:0000256" key="3">
    <source>
        <dbReference type="ARBA" id="ARBA00007931"/>
    </source>
</evidence>
<evidence type="ECO:0000256" key="6">
    <source>
        <dbReference type="ARBA" id="ARBA00022723"/>
    </source>
</evidence>
<protein>
    <submittedName>
        <fullName evidence="14">Peptidase M50</fullName>
    </submittedName>
</protein>
<dbReference type="Proteomes" id="UP000003860">
    <property type="component" value="Unassembled WGS sequence"/>
</dbReference>
<evidence type="ECO:0000256" key="11">
    <source>
        <dbReference type="ARBA" id="ARBA00023136"/>
    </source>
</evidence>
<evidence type="ECO:0000256" key="12">
    <source>
        <dbReference type="SAM" id="Phobius"/>
    </source>
</evidence>
<feature type="transmembrane region" description="Helical" evidence="12">
    <location>
        <begin position="114"/>
        <end position="136"/>
    </location>
</feature>
<dbReference type="OrthoDB" id="166377at2"/>
<evidence type="ECO:0000256" key="8">
    <source>
        <dbReference type="ARBA" id="ARBA00022833"/>
    </source>
</evidence>
<reference evidence="14" key="2">
    <citation type="submission" date="2011-01" db="EMBL/GenBank/DDBJ databases">
        <title>The Non-contiguous Finished genome of Clostridium papyrosolvens.</title>
        <authorList>
            <person name="Lucas S."/>
            <person name="Copeland A."/>
            <person name="Lapidus A."/>
            <person name="Cheng J.-F."/>
            <person name="Goodwin L."/>
            <person name="Pitluck S."/>
            <person name="Misra M."/>
            <person name="Chertkov O."/>
            <person name="Detter J.C."/>
            <person name="Han C."/>
            <person name="Tapia R."/>
            <person name="Land M."/>
            <person name="Hauser L."/>
            <person name="Kyrpides N."/>
            <person name="Ivanova N."/>
            <person name="Pagani I."/>
            <person name="Mouttaki H."/>
            <person name="He Z."/>
            <person name="Zhou J."/>
            <person name="Hemme C.L."/>
            <person name="Woyke T."/>
        </authorList>
    </citation>
    <scope>NUCLEOTIDE SEQUENCE [LARGE SCALE GENOMIC DNA]</scope>
    <source>
        <strain evidence="14">DSM 2782</strain>
    </source>
</reference>
<evidence type="ECO:0000256" key="7">
    <source>
        <dbReference type="ARBA" id="ARBA00022801"/>
    </source>
</evidence>
<feature type="transmembrane region" description="Helical" evidence="12">
    <location>
        <begin position="49"/>
        <end position="73"/>
    </location>
</feature>
<comment type="similarity">
    <text evidence="3">Belongs to the peptidase M50B family.</text>
</comment>
<evidence type="ECO:0000256" key="2">
    <source>
        <dbReference type="ARBA" id="ARBA00004141"/>
    </source>
</evidence>